<dbReference type="InterPro" id="IPR008983">
    <property type="entry name" value="Tumour_necrosis_fac-like_dom"/>
</dbReference>
<reference evidence="1 2" key="2">
    <citation type="submission" date="2012-06" db="EMBL/GenBank/DDBJ databases">
        <authorList>
            <person name="Fiebig A."/>
        </authorList>
    </citation>
    <scope>NUCLEOTIDE SEQUENCE [LARGE SCALE GENOMIC DNA]</scope>
    <source>
        <strain evidence="1 2">DFL-43</strain>
    </source>
</reference>
<dbReference type="InterPro" id="IPR021251">
    <property type="entry name" value="DUF2793"/>
</dbReference>
<dbReference type="Proteomes" id="UP000004291">
    <property type="component" value="Chromosome"/>
</dbReference>
<accession>A9D2Z8</accession>
<keyword evidence="2" id="KW-1185">Reference proteome</keyword>
<reference evidence="1 2" key="1">
    <citation type="submission" date="2007-10" db="EMBL/GenBank/DDBJ databases">
        <authorList>
            <person name="Wagner-Dobler I."/>
            <person name="Ferriera S."/>
            <person name="Johnson J."/>
            <person name="Kravitz S."/>
            <person name="Beeson K."/>
            <person name="Sutton G."/>
            <person name="Rogers Y.-H."/>
            <person name="Friedman R."/>
            <person name="Frazier M."/>
            <person name="Venter J.C."/>
        </authorList>
    </citation>
    <scope>NUCLEOTIDE SEQUENCE [LARGE SCALE GENOMIC DNA]</scope>
    <source>
        <strain evidence="1 2">DFL-43</strain>
    </source>
</reference>
<dbReference type="AlphaFoldDB" id="A9D2Z8"/>
<sequence length="350" mass="37016">MPDQTANLALPLLAASQAQKHVTHNESLTDLDALVQISVLDRNLTAPPGGATEGDRYIPASPATGAWAGQENRIAVSRDGGWVFYTPREGWLAWVADEDTLIAWDGGAWTGAGGANAALVTLGVNASADWTNRLSVTAPSVLFNSETDDINATLNKQAAGDDARFTFQTGFSTRALFGLLANDDFTLKVTPDGSVFHDAMVVDKDTGGVSFPNMCRFSAYLNYDHYAATSYVTTDLNNEDLDIGNVFASGTFTAPRTASYLLGYTMGWTQNGTNLPANCHGRLLVNGTDELLPAADQGTTAAANSGKIILACTGLVPLMAGDTVQLQHKFSSTDGYASAGITRFWGEMVA</sequence>
<name>A9D2Z8_HOEPD</name>
<dbReference type="SUPFAM" id="SSF49842">
    <property type="entry name" value="TNF-like"/>
    <property type="match status" value="1"/>
</dbReference>
<proteinExistence type="predicted"/>
<dbReference type="HOGENOM" id="CLU_021954_0_0_5"/>
<dbReference type="eggNOG" id="ENOG502Z9IR">
    <property type="taxonomic scope" value="Bacteria"/>
</dbReference>
<dbReference type="EMBL" id="ABIA03000004">
    <property type="protein sequence ID" value="EDQ34305.1"/>
    <property type="molecule type" value="Genomic_DNA"/>
</dbReference>
<dbReference type="STRING" id="411684.HPDFL43_14947"/>
<protein>
    <submittedName>
        <fullName evidence="1">Uncharacterized protein</fullName>
    </submittedName>
</protein>
<dbReference type="RefSeq" id="WP_007198748.1">
    <property type="nucleotide sequence ID" value="NZ_CM002917.1"/>
</dbReference>
<organism evidence="1 2">
    <name type="scientific">Hoeflea phototrophica (strain DSM 17068 / NCIMB 14078 / DFL-43)</name>
    <dbReference type="NCBI Taxonomy" id="411684"/>
    <lineage>
        <taxon>Bacteria</taxon>
        <taxon>Pseudomonadati</taxon>
        <taxon>Pseudomonadota</taxon>
        <taxon>Alphaproteobacteria</taxon>
        <taxon>Hyphomicrobiales</taxon>
        <taxon>Rhizobiaceae</taxon>
        <taxon>Hoeflea</taxon>
    </lineage>
</organism>
<gene>
    <name evidence="1" type="ORF">HPDFL43_14947</name>
</gene>
<comment type="caution">
    <text evidence="1">The sequence shown here is derived from an EMBL/GenBank/DDBJ whole genome shotgun (WGS) entry which is preliminary data.</text>
</comment>
<evidence type="ECO:0000313" key="1">
    <source>
        <dbReference type="EMBL" id="EDQ34305.1"/>
    </source>
</evidence>
<dbReference type="Pfam" id="PF10983">
    <property type="entry name" value="DUF2793"/>
    <property type="match status" value="1"/>
</dbReference>
<dbReference type="Gene3D" id="2.60.120.40">
    <property type="match status" value="1"/>
</dbReference>
<evidence type="ECO:0000313" key="2">
    <source>
        <dbReference type="Proteomes" id="UP000004291"/>
    </source>
</evidence>